<accession>A0ABW2DNP8</accession>
<protein>
    <recommendedName>
        <fullName evidence="4">Major facilitator superfamily (MFS) profile domain-containing protein</fullName>
    </recommendedName>
</protein>
<name>A0ABW2DNP8_9BACT</name>
<dbReference type="RefSeq" id="WP_066616167.1">
    <property type="nucleotide sequence ID" value="NZ_JBHSYQ010000015.1"/>
</dbReference>
<evidence type="ECO:0000313" key="2">
    <source>
        <dbReference type="EMBL" id="MFC6999335.1"/>
    </source>
</evidence>
<feature type="transmembrane region" description="Helical" evidence="1">
    <location>
        <begin position="50"/>
        <end position="71"/>
    </location>
</feature>
<proteinExistence type="predicted"/>
<gene>
    <name evidence="2" type="ORF">ACFQHR_16990</name>
</gene>
<reference evidence="3" key="1">
    <citation type="journal article" date="2019" name="Int. J. Syst. Evol. Microbiol.">
        <title>The Global Catalogue of Microorganisms (GCM) 10K type strain sequencing project: providing services to taxonomists for standard genome sequencing and annotation.</title>
        <authorList>
            <consortium name="The Broad Institute Genomics Platform"/>
            <consortium name="The Broad Institute Genome Sequencing Center for Infectious Disease"/>
            <person name="Wu L."/>
            <person name="Ma J."/>
        </authorList>
    </citation>
    <scope>NUCLEOTIDE SEQUENCE [LARGE SCALE GENOMIC DNA]</scope>
    <source>
        <strain evidence="3">CGMCC 4.7393</strain>
    </source>
</reference>
<sequence>MFKSILSVLGGIALGVFTISIVQFLGQLLYPMPATVNPEDPQALASYITNAPVGALLLVLLAYAIGAFLGGNLAARYAPAKPVIHALIVGTVLLIFGIVNFWQFEHPLWFVVVAVLLFVPMSFFGGNMSARRIP</sequence>
<feature type="transmembrane region" description="Helical" evidence="1">
    <location>
        <begin position="7"/>
        <end position="30"/>
    </location>
</feature>
<dbReference type="EMBL" id="JBHSYQ010000015">
    <property type="protein sequence ID" value="MFC6999335.1"/>
    <property type="molecule type" value="Genomic_DNA"/>
</dbReference>
<dbReference type="Proteomes" id="UP001596405">
    <property type="component" value="Unassembled WGS sequence"/>
</dbReference>
<keyword evidence="1" id="KW-0812">Transmembrane</keyword>
<keyword evidence="1" id="KW-1133">Transmembrane helix</keyword>
<evidence type="ECO:0000313" key="3">
    <source>
        <dbReference type="Proteomes" id="UP001596405"/>
    </source>
</evidence>
<evidence type="ECO:0000256" key="1">
    <source>
        <dbReference type="SAM" id="Phobius"/>
    </source>
</evidence>
<organism evidence="2 3">
    <name type="scientific">Rufibacter roseus</name>
    <dbReference type="NCBI Taxonomy" id="1567108"/>
    <lineage>
        <taxon>Bacteria</taxon>
        <taxon>Pseudomonadati</taxon>
        <taxon>Bacteroidota</taxon>
        <taxon>Cytophagia</taxon>
        <taxon>Cytophagales</taxon>
        <taxon>Hymenobacteraceae</taxon>
        <taxon>Rufibacter</taxon>
    </lineage>
</organism>
<comment type="caution">
    <text evidence="2">The sequence shown here is derived from an EMBL/GenBank/DDBJ whole genome shotgun (WGS) entry which is preliminary data.</text>
</comment>
<feature type="transmembrane region" description="Helical" evidence="1">
    <location>
        <begin position="83"/>
        <end position="102"/>
    </location>
</feature>
<evidence type="ECO:0008006" key="4">
    <source>
        <dbReference type="Google" id="ProtNLM"/>
    </source>
</evidence>
<keyword evidence="1" id="KW-0472">Membrane</keyword>
<keyword evidence="3" id="KW-1185">Reference proteome</keyword>
<feature type="transmembrane region" description="Helical" evidence="1">
    <location>
        <begin position="108"/>
        <end position="126"/>
    </location>
</feature>